<evidence type="ECO:0000256" key="1">
    <source>
        <dbReference type="SAM" id="Phobius"/>
    </source>
</evidence>
<dbReference type="KEGG" id="cav:M832_03280"/>
<dbReference type="HOGENOM" id="CLU_1966629_0_0_0"/>
<feature type="transmembrane region" description="Helical" evidence="1">
    <location>
        <begin position="35"/>
        <end position="66"/>
    </location>
</feature>
<sequence length="127" mass="13900">MSLSLSSSSLHQQEVVQRLSTLNKLYKDCQLSSRVVYISIIVIGIICILSGVLLTSLSFILAFSLLPSQLSVLLGAILIGLGSALIAFGIAKFFTKIPQSMEEDQLLAEELLKIKLIAEEKKKKFSD</sequence>
<gene>
    <name evidence="2" type="ORF">M832_03280</name>
</gene>
<dbReference type="EMBL" id="CP006571">
    <property type="protein sequence ID" value="AHK63193.1"/>
    <property type="molecule type" value="Genomic_DNA"/>
</dbReference>
<feature type="transmembrane region" description="Helical" evidence="1">
    <location>
        <begin position="72"/>
        <end position="91"/>
    </location>
</feature>
<evidence type="ECO:0000313" key="3">
    <source>
        <dbReference type="Proteomes" id="UP000019433"/>
    </source>
</evidence>
<evidence type="ECO:0000313" key="2">
    <source>
        <dbReference type="EMBL" id="AHK63193.1"/>
    </source>
</evidence>
<name>W8JQT7_9CHLA</name>
<dbReference type="Proteomes" id="UP000019433">
    <property type="component" value="Chromosome"/>
</dbReference>
<reference evidence="2 3" key="1">
    <citation type="journal article" date="2014" name="Syst. Appl. Microbiol.">
        <title>Evidence for the existence of two new members of the family Chlamydiaceae and proposal of Chlamydia avium sp. nov. and Chlamydia gallinacea sp. nov.</title>
        <authorList>
            <person name="Sachse K."/>
            <person name="Laroucau K."/>
            <person name="Riege K."/>
            <person name="Wehner S."/>
            <person name="Dilcher M."/>
            <person name="Creasy H.H."/>
            <person name="Weidmann M."/>
            <person name="Myers G."/>
            <person name="Vorimore F."/>
            <person name="Vicari N."/>
            <person name="Magnino S."/>
            <person name="Liebler-Tenorio E."/>
            <person name="Ruettger A."/>
            <person name="Bavoil P.M."/>
            <person name="Hufert F.T."/>
            <person name="Rossello-Mora R."/>
            <person name="Marz M."/>
        </authorList>
    </citation>
    <scope>NUCLEOTIDE SEQUENCE [LARGE SCALE GENOMIC DNA]</scope>
    <source>
        <strain evidence="2 3">10DC88</strain>
    </source>
</reference>
<keyword evidence="1" id="KW-0472">Membrane</keyword>
<keyword evidence="1" id="KW-1133">Transmembrane helix</keyword>
<dbReference type="PATRIC" id="fig|1229831.3.peg.330"/>
<organism evidence="2 3">
    <name type="scientific">Chlamydia avium 10DC88</name>
    <dbReference type="NCBI Taxonomy" id="1229831"/>
    <lineage>
        <taxon>Bacteria</taxon>
        <taxon>Pseudomonadati</taxon>
        <taxon>Chlamydiota</taxon>
        <taxon>Chlamydiia</taxon>
        <taxon>Chlamydiales</taxon>
        <taxon>Chlamydiaceae</taxon>
        <taxon>Chlamydia/Chlamydophila group</taxon>
        <taxon>Chlamydia</taxon>
    </lineage>
</organism>
<keyword evidence="1" id="KW-0812">Transmembrane</keyword>
<dbReference type="STRING" id="1229831.M832_03280"/>
<dbReference type="AlphaFoldDB" id="W8JQT7"/>
<proteinExistence type="predicted"/>
<protein>
    <submittedName>
        <fullName evidence="2">Uncharacterized protein</fullName>
    </submittedName>
</protein>
<dbReference type="RefSeq" id="WP_240991528.1">
    <property type="nucleotide sequence ID" value="NZ_CP006571.1"/>
</dbReference>
<accession>W8JQT7</accession>